<dbReference type="KEGG" id="acoa:RB602_02130"/>
<name>A0AA97F702_9SPHN</name>
<dbReference type="InterPro" id="IPR001647">
    <property type="entry name" value="HTH_TetR"/>
</dbReference>
<keyword evidence="7" id="KW-1185">Reference proteome</keyword>
<reference evidence="6 7" key="1">
    <citation type="submission" date="2023-10" db="EMBL/GenBank/DDBJ databases">
        <title>Complete genome sequence of a Sphingomonadaceae bacterium.</title>
        <authorList>
            <person name="Yan C."/>
        </authorList>
    </citation>
    <scope>NUCLEOTIDE SEQUENCE [LARGE SCALE GENOMIC DNA]</scope>
    <source>
        <strain evidence="6 7">SCSIO 66989</strain>
    </source>
</reference>
<dbReference type="InterPro" id="IPR050109">
    <property type="entry name" value="HTH-type_TetR-like_transc_reg"/>
</dbReference>
<keyword evidence="1" id="KW-0805">Transcription regulation</keyword>
<dbReference type="Proteomes" id="UP001302429">
    <property type="component" value="Chromosome"/>
</dbReference>
<dbReference type="PANTHER" id="PTHR30055:SF234">
    <property type="entry name" value="HTH-TYPE TRANSCRIPTIONAL REGULATOR BETI"/>
    <property type="match status" value="1"/>
</dbReference>
<evidence type="ECO:0000256" key="1">
    <source>
        <dbReference type="ARBA" id="ARBA00023015"/>
    </source>
</evidence>
<evidence type="ECO:0000256" key="3">
    <source>
        <dbReference type="ARBA" id="ARBA00023163"/>
    </source>
</evidence>
<dbReference type="Gene3D" id="1.10.357.10">
    <property type="entry name" value="Tetracycline Repressor, domain 2"/>
    <property type="match status" value="1"/>
</dbReference>
<evidence type="ECO:0000256" key="4">
    <source>
        <dbReference type="PROSITE-ProRule" id="PRU00335"/>
    </source>
</evidence>
<accession>A0AA97F702</accession>
<gene>
    <name evidence="6" type="ORF">RB602_02130</name>
</gene>
<organism evidence="6 7">
    <name type="scientific">Alterisphingorhabdus coralli</name>
    <dbReference type="NCBI Taxonomy" id="3071408"/>
    <lineage>
        <taxon>Bacteria</taxon>
        <taxon>Pseudomonadati</taxon>
        <taxon>Pseudomonadota</taxon>
        <taxon>Alphaproteobacteria</taxon>
        <taxon>Sphingomonadales</taxon>
        <taxon>Sphingomonadaceae</taxon>
        <taxon>Alterisphingorhabdus (ex Yan et al. 2024)</taxon>
    </lineage>
</organism>
<proteinExistence type="predicted"/>
<dbReference type="AlphaFoldDB" id="A0AA97F702"/>
<dbReference type="PANTHER" id="PTHR30055">
    <property type="entry name" value="HTH-TYPE TRANSCRIPTIONAL REGULATOR RUTR"/>
    <property type="match status" value="1"/>
</dbReference>
<feature type="domain" description="HTH tetR-type" evidence="5">
    <location>
        <begin position="9"/>
        <end position="69"/>
    </location>
</feature>
<evidence type="ECO:0000259" key="5">
    <source>
        <dbReference type="PROSITE" id="PS50977"/>
    </source>
</evidence>
<dbReference type="GO" id="GO:0000976">
    <property type="term" value="F:transcription cis-regulatory region binding"/>
    <property type="evidence" value="ECO:0007669"/>
    <property type="project" value="TreeGrafter"/>
</dbReference>
<dbReference type="SUPFAM" id="SSF46689">
    <property type="entry name" value="Homeodomain-like"/>
    <property type="match status" value="1"/>
</dbReference>
<keyword evidence="2 4" id="KW-0238">DNA-binding</keyword>
<evidence type="ECO:0000313" key="6">
    <source>
        <dbReference type="EMBL" id="WOE75534.1"/>
    </source>
</evidence>
<keyword evidence="3" id="KW-0804">Transcription</keyword>
<feature type="DNA-binding region" description="H-T-H motif" evidence="4">
    <location>
        <begin position="32"/>
        <end position="51"/>
    </location>
</feature>
<evidence type="ECO:0000256" key="2">
    <source>
        <dbReference type="ARBA" id="ARBA00023125"/>
    </source>
</evidence>
<evidence type="ECO:0000313" key="7">
    <source>
        <dbReference type="Proteomes" id="UP001302429"/>
    </source>
</evidence>
<dbReference type="PROSITE" id="PS50977">
    <property type="entry name" value="HTH_TETR_2"/>
    <property type="match status" value="1"/>
</dbReference>
<dbReference type="EMBL" id="CP136594">
    <property type="protein sequence ID" value="WOE75534.1"/>
    <property type="molecule type" value="Genomic_DNA"/>
</dbReference>
<protein>
    <submittedName>
        <fullName evidence="6">TetR/AcrR family transcriptional regulator</fullName>
    </submittedName>
</protein>
<dbReference type="RefSeq" id="WP_317082535.1">
    <property type="nucleotide sequence ID" value="NZ_CP136594.1"/>
</dbReference>
<dbReference type="InterPro" id="IPR009057">
    <property type="entry name" value="Homeodomain-like_sf"/>
</dbReference>
<sequence>MTRREEAKAFNRARIRSAAEDIIRKQGIEALTMRHLAEEAGVSLRTPYNLFGSKTDVLVALLEDAEFDPMQLASEAGDALATAMLLTALDKIEAFFERDEAFYRDIYGAIMASDHQDARTAGVERVIASGRMMAAHALANGELTPDTDASELGRYLALDLLAMLGMWGGGFFSNRACMALVRRSWCGVLLNHCTETARPPLQQAYHQTLSRGE</sequence>
<dbReference type="GO" id="GO:0003700">
    <property type="term" value="F:DNA-binding transcription factor activity"/>
    <property type="evidence" value="ECO:0007669"/>
    <property type="project" value="TreeGrafter"/>
</dbReference>
<dbReference type="Pfam" id="PF00440">
    <property type="entry name" value="TetR_N"/>
    <property type="match status" value="1"/>
</dbReference>